<name>A0A4Z2IBJ0_9TELE</name>
<evidence type="ECO:0000313" key="1">
    <source>
        <dbReference type="EMBL" id="TNN75419.1"/>
    </source>
</evidence>
<reference evidence="1 2" key="1">
    <citation type="submission" date="2019-03" db="EMBL/GenBank/DDBJ databases">
        <title>First draft genome of Liparis tanakae, snailfish: a comprehensive survey of snailfish specific genes.</title>
        <authorList>
            <person name="Kim W."/>
            <person name="Song I."/>
            <person name="Jeong J.-H."/>
            <person name="Kim D."/>
            <person name="Kim S."/>
            <person name="Ryu S."/>
            <person name="Song J.Y."/>
            <person name="Lee S.K."/>
        </authorList>
    </citation>
    <scope>NUCLEOTIDE SEQUENCE [LARGE SCALE GENOMIC DNA]</scope>
    <source>
        <tissue evidence="1">Muscle</tissue>
    </source>
</reference>
<organism evidence="1 2">
    <name type="scientific">Liparis tanakae</name>
    <name type="common">Tanaka's snailfish</name>
    <dbReference type="NCBI Taxonomy" id="230148"/>
    <lineage>
        <taxon>Eukaryota</taxon>
        <taxon>Metazoa</taxon>
        <taxon>Chordata</taxon>
        <taxon>Craniata</taxon>
        <taxon>Vertebrata</taxon>
        <taxon>Euteleostomi</taxon>
        <taxon>Actinopterygii</taxon>
        <taxon>Neopterygii</taxon>
        <taxon>Teleostei</taxon>
        <taxon>Neoteleostei</taxon>
        <taxon>Acanthomorphata</taxon>
        <taxon>Eupercaria</taxon>
        <taxon>Perciformes</taxon>
        <taxon>Cottioidei</taxon>
        <taxon>Cottales</taxon>
        <taxon>Liparidae</taxon>
        <taxon>Liparis</taxon>
    </lineage>
</organism>
<evidence type="ECO:0000313" key="2">
    <source>
        <dbReference type="Proteomes" id="UP000314294"/>
    </source>
</evidence>
<protein>
    <submittedName>
        <fullName evidence="1">Uncharacterized protein</fullName>
    </submittedName>
</protein>
<dbReference type="AlphaFoldDB" id="A0A4Z2IBJ0"/>
<dbReference type="Proteomes" id="UP000314294">
    <property type="component" value="Unassembled WGS sequence"/>
</dbReference>
<accession>A0A4Z2IBJ0</accession>
<gene>
    <name evidence="1" type="ORF">EYF80_014231</name>
</gene>
<keyword evidence="2" id="KW-1185">Reference proteome</keyword>
<dbReference type="EMBL" id="SRLO01000103">
    <property type="protein sequence ID" value="TNN75419.1"/>
    <property type="molecule type" value="Genomic_DNA"/>
</dbReference>
<proteinExistence type="predicted"/>
<sequence>MQVVESDVMFVLTIRRLSGLFTTAATVSASGVRSDMEEIFKGSSSSSSSSSLWPRALSNRSLITAELMDWSTFISISLTSSSSSSEVPSVVFSTAATTTLRGLDVEVGGDAINTGSETWEALSLSCTSLVFVVTDDGVTVGVLDWAAPPAGEHWLVLQQWPFLEGQRLQQRWAWHGGLASGGWRGDP</sequence>
<comment type="caution">
    <text evidence="1">The sequence shown here is derived from an EMBL/GenBank/DDBJ whole genome shotgun (WGS) entry which is preliminary data.</text>
</comment>